<evidence type="ECO:0000313" key="12">
    <source>
        <dbReference type="Proteomes" id="UP000001555"/>
    </source>
</evidence>
<evidence type="ECO:0000256" key="5">
    <source>
        <dbReference type="ARBA" id="ARBA00022692"/>
    </source>
</evidence>
<dbReference type="HOGENOM" id="CLU_021496_1_0_1"/>
<dbReference type="OrthoDB" id="2526284at2759"/>
<dbReference type="VEuPathDB" id="VectorBase:ISCW020219"/>
<dbReference type="EC" id="2.4.1.-" evidence="8"/>
<accession>B7Q3N7</accession>
<dbReference type="VEuPathDB" id="VectorBase:ISCP_036380"/>
<feature type="compositionally biased region" description="Polar residues" evidence="9">
    <location>
        <begin position="64"/>
        <end position="78"/>
    </location>
</feature>
<reference evidence="10 12" key="1">
    <citation type="submission" date="2008-03" db="EMBL/GenBank/DDBJ databases">
        <title>Annotation of Ixodes scapularis.</title>
        <authorList>
            <consortium name="Ixodes scapularis Genome Project Consortium"/>
            <person name="Caler E."/>
            <person name="Hannick L.I."/>
            <person name="Bidwell S."/>
            <person name="Joardar V."/>
            <person name="Thiagarajan M."/>
            <person name="Amedeo P."/>
            <person name="Galinsky K.J."/>
            <person name="Schobel S."/>
            <person name="Inman J."/>
            <person name="Hostetler J."/>
            <person name="Miller J."/>
            <person name="Hammond M."/>
            <person name="Megy K."/>
            <person name="Lawson D."/>
            <person name="Kodira C."/>
            <person name="Sutton G."/>
            <person name="Meyer J."/>
            <person name="Hill C.A."/>
            <person name="Birren B."/>
            <person name="Nene V."/>
            <person name="Collins F."/>
            <person name="Alarcon-Chaidez F."/>
            <person name="Wikel S."/>
            <person name="Strausberg R."/>
        </authorList>
    </citation>
    <scope>NUCLEOTIDE SEQUENCE [LARGE SCALE GENOMIC DNA]</scope>
    <source>
        <strain evidence="12">Wikel</strain>
        <strain evidence="10">Wikel colony</strain>
    </source>
</reference>
<keyword evidence="7 8" id="KW-0472">Membrane</keyword>
<dbReference type="GO" id="GO:0016020">
    <property type="term" value="C:membrane"/>
    <property type="evidence" value="ECO:0007669"/>
    <property type="project" value="UniProtKB-SubCell"/>
</dbReference>
<name>B7Q3N7_IXOSC</name>
<dbReference type="FunCoup" id="B7Q3N7">
    <property type="interactions" value="3"/>
</dbReference>
<feature type="transmembrane region" description="Helical" evidence="8">
    <location>
        <begin position="26"/>
        <end position="45"/>
    </location>
</feature>
<protein>
    <recommendedName>
        <fullName evidence="8">Glycosyltransferase family 92 protein</fullName>
        <ecNumber evidence="8">2.4.1.-</ecNumber>
    </recommendedName>
</protein>
<keyword evidence="12" id="KW-1185">Reference proteome</keyword>
<dbReference type="EMBL" id="DS851201">
    <property type="protein sequence ID" value="EEC13459.1"/>
    <property type="molecule type" value="Genomic_DNA"/>
</dbReference>
<dbReference type="CAZy" id="GT92">
    <property type="family name" value="Glycosyltransferase Family 92"/>
</dbReference>
<dbReference type="GO" id="GO:0005737">
    <property type="term" value="C:cytoplasm"/>
    <property type="evidence" value="ECO:0000318"/>
    <property type="project" value="GO_Central"/>
</dbReference>
<evidence type="ECO:0000313" key="11">
    <source>
        <dbReference type="EnsemblMetazoa" id="ISCW020219-PA"/>
    </source>
</evidence>
<keyword evidence="5 8" id="KW-0812">Transmembrane</keyword>
<dbReference type="InParanoid" id="B7Q3N7"/>
<evidence type="ECO:0000313" key="10">
    <source>
        <dbReference type="EMBL" id="EEC13459.1"/>
    </source>
</evidence>
<dbReference type="KEGG" id="isc:8035421"/>
<reference evidence="11" key="2">
    <citation type="submission" date="2020-05" db="UniProtKB">
        <authorList>
            <consortium name="EnsemblMetazoa"/>
        </authorList>
    </citation>
    <scope>IDENTIFICATION</scope>
    <source>
        <strain evidence="11">wikel</strain>
    </source>
</reference>
<organism>
    <name type="scientific">Ixodes scapularis</name>
    <name type="common">Black-legged tick</name>
    <name type="synonym">Deer tick</name>
    <dbReference type="NCBI Taxonomy" id="6945"/>
    <lineage>
        <taxon>Eukaryota</taxon>
        <taxon>Metazoa</taxon>
        <taxon>Ecdysozoa</taxon>
        <taxon>Arthropoda</taxon>
        <taxon>Chelicerata</taxon>
        <taxon>Arachnida</taxon>
        <taxon>Acari</taxon>
        <taxon>Parasitiformes</taxon>
        <taxon>Ixodida</taxon>
        <taxon>Ixodoidea</taxon>
        <taxon>Ixodidae</taxon>
        <taxon>Ixodinae</taxon>
        <taxon>Ixodes</taxon>
    </lineage>
</organism>
<dbReference type="PANTHER" id="PTHR21461:SF40">
    <property type="entry name" value="GLYCOSYLTRANSFERASE FAMILY 92 PROTEIN"/>
    <property type="match status" value="1"/>
</dbReference>
<dbReference type="AlphaFoldDB" id="B7Q3N7"/>
<feature type="region of interest" description="Disordered" evidence="9">
    <location>
        <begin position="59"/>
        <end position="86"/>
    </location>
</feature>
<sequence>MSLWIRCCLRCRQADRLRRPPRIRQVFRGTVVLCTLLFLTFWTSLLQENPTVELEDVDEDKAQAQVTEHATSSASGTPTAKKDTLRKTTAVQATSLETLTPRNGGTLEDVYPAQPARDGDWVSTDTYPRTKLRLFLYSAYLDNRIAEPVVRVIGAYACVGGAKLSCMLEYSNGRRVVVNATKKTINENWKLKYGASFFMCPYKEDDPPTRVRMKETYELQWSPSIPVTPQGPIEGHPVGKFTICVKPFQYKYDRASWLVEFIEFHRIVGVDHFFFYNHSTGLNVEKVLKGYTESGVVTMLPWNLDIKSQKEIRTEGIFASLNDCVYRSMRHFDYAVVLDVDEFMVPRKDDTLGAMIKRIKSTSPKATGFIVLNSFFYLYWDNDTTAYGEVPEVGPRKLPYMLTQFKTRRSRKVFRVGSRSKYIVQPLTAVEVGNHVVWRYFGRQATHPVSKEDALLHHYRICEFGGFDCLKQPSLVDRVALRFNASLLDRVSDVCNKAFPRGGYCPPAPGLGSPW</sequence>
<gene>
    <name evidence="11" type="primary">8035421</name>
    <name evidence="10" type="ORF">IscW_ISCW020219</name>
</gene>
<dbReference type="InterPro" id="IPR008166">
    <property type="entry name" value="Glyco_transf_92"/>
</dbReference>
<evidence type="ECO:0000256" key="4">
    <source>
        <dbReference type="ARBA" id="ARBA00022679"/>
    </source>
</evidence>
<evidence type="ECO:0000256" key="2">
    <source>
        <dbReference type="ARBA" id="ARBA00007647"/>
    </source>
</evidence>
<evidence type="ECO:0000256" key="6">
    <source>
        <dbReference type="ARBA" id="ARBA00022989"/>
    </source>
</evidence>
<evidence type="ECO:0000256" key="9">
    <source>
        <dbReference type="SAM" id="MobiDB-lite"/>
    </source>
</evidence>
<comment type="subcellular location">
    <subcellularLocation>
        <location evidence="1">Membrane</location>
        <topology evidence="1">Single-pass membrane protein</topology>
    </subcellularLocation>
</comment>
<evidence type="ECO:0000256" key="8">
    <source>
        <dbReference type="RuleBase" id="RU366017"/>
    </source>
</evidence>
<comment type="similarity">
    <text evidence="2 8">Belongs to the glycosyltransferase 92 family.</text>
</comment>
<dbReference type="PaxDb" id="6945-B7Q3N7"/>
<dbReference type="EMBL" id="ABJB011126299">
    <property type="status" value="NOT_ANNOTATED_CDS"/>
    <property type="molecule type" value="Genomic_DNA"/>
</dbReference>
<dbReference type="Proteomes" id="UP000001555">
    <property type="component" value="Unassembled WGS sequence"/>
</dbReference>
<dbReference type="Pfam" id="PF01697">
    <property type="entry name" value="Glyco_transf_92"/>
    <property type="match status" value="1"/>
</dbReference>
<evidence type="ECO:0000256" key="3">
    <source>
        <dbReference type="ARBA" id="ARBA00022676"/>
    </source>
</evidence>
<keyword evidence="3 8" id="KW-0328">Glycosyltransferase</keyword>
<dbReference type="GO" id="GO:0016757">
    <property type="term" value="F:glycosyltransferase activity"/>
    <property type="evidence" value="ECO:0000318"/>
    <property type="project" value="GO_Central"/>
</dbReference>
<evidence type="ECO:0000256" key="7">
    <source>
        <dbReference type="ARBA" id="ARBA00023136"/>
    </source>
</evidence>
<dbReference type="PANTHER" id="PTHR21461">
    <property type="entry name" value="GLYCOSYLTRANSFERASE FAMILY 92 PROTEIN"/>
    <property type="match status" value="1"/>
</dbReference>
<evidence type="ECO:0000256" key="1">
    <source>
        <dbReference type="ARBA" id="ARBA00004167"/>
    </source>
</evidence>
<dbReference type="VEuPathDB" id="VectorBase:ISCI020219"/>
<dbReference type="EnsemblMetazoa" id="ISCW020219-RA">
    <property type="protein sequence ID" value="ISCW020219-PA"/>
    <property type="gene ID" value="ISCW020219"/>
</dbReference>
<proteinExistence type="inferred from homology"/>
<keyword evidence="4 8" id="KW-0808">Transferase</keyword>
<keyword evidence="6 8" id="KW-1133">Transmembrane helix</keyword>